<evidence type="ECO:0000256" key="7">
    <source>
        <dbReference type="PROSITE-ProRule" id="PRU00473"/>
    </source>
</evidence>
<keyword evidence="6 7" id="KW-0472">Membrane</keyword>
<dbReference type="PANTHER" id="PTHR30329">
    <property type="entry name" value="STATOR ELEMENT OF FLAGELLAR MOTOR COMPLEX"/>
    <property type="match status" value="1"/>
</dbReference>
<dbReference type="RefSeq" id="WP_155466121.1">
    <property type="nucleotide sequence ID" value="NZ_WNKY01000031.1"/>
</dbReference>
<gene>
    <name evidence="10" type="primary">motD</name>
    <name evidence="10" type="ORF">GM676_22060</name>
</gene>
<name>A0A6L6PMQ8_9BURK</name>
<dbReference type="PROSITE" id="PS51123">
    <property type="entry name" value="OMPA_2"/>
    <property type="match status" value="1"/>
</dbReference>
<proteinExistence type="inferred from homology"/>
<dbReference type="AlphaFoldDB" id="A0A6L6PMQ8"/>
<evidence type="ECO:0000259" key="9">
    <source>
        <dbReference type="PROSITE" id="PS51123"/>
    </source>
</evidence>
<dbReference type="InterPro" id="IPR050330">
    <property type="entry name" value="Bact_OuterMem_StrucFunc"/>
</dbReference>
<dbReference type="NCBIfam" id="NF006541">
    <property type="entry name" value="PRK09038.1"/>
    <property type="match status" value="1"/>
</dbReference>
<evidence type="ECO:0000313" key="11">
    <source>
        <dbReference type="Proteomes" id="UP000475582"/>
    </source>
</evidence>
<evidence type="ECO:0000313" key="10">
    <source>
        <dbReference type="EMBL" id="MTV40253.1"/>
    </source>
</evidence>
<protein>
    <submittedName>
        <fullName evidence="10">Flagellar motor protein MotD</fullName>
    </submittedName>
</protein>
<organism evidence="10 11">
    <name type="scientific">Duganella radicis</name>
    <dbReference type="NCBI Taxonomy" id="551988"/>
    <lineage>
        <taxon>Bacteria</taxon>
        <taxon>Pseudomonadati</taxon>
        <taxon>Pseudomonadota</taxon>
        <taxon>Betaproteobacteria</taxon>
        <taxon>Burkholderiales</taxon>
        <taxon>Oxalobacteraceae</taxon>
        <taxon>Telluria group</taxon>
        <taxon>Duganella</taxon>
    </lineage>
</organism>
<keyword evidence="5 8" id="KW-1133">Transmembrane helix</keyword>
<dbReference type="Pfam" id="PF13677">
    <property type="entry name" value="MotB_plug"/>
    <property type="match status" value="1"/>
</dbReference>
<dbReference type="InterPro" id="IPR025713">
    <property type="entry name" value="MotB-like_N_dom"/>
</dbReference>
<keyword evidence="4 8" id="KW-0812">Transmembrane</keyword>
<dbReference type="Proteomes" id="UP000475582">
    <property type="component" value="Unassembled WGS sequence"/>
</dbReference>
<keyword evidence="10" id="KW-0282">Flagellum</keyword>
<dbReference type="EMBL" id="WNKY01000031">
    <property type="protein sequence ID" value="MTV40253.1"/>
    <property type="molecule type" value="Genomic_DNA"/>
</dbReference>
<evidence type="ECO:0000256" key="8">
    <source>
        <dbReference type="SAM" id="Phobius"/>
    </source>
</evidence>
<keyword evidence="10" id="KW-0966">Cell projection</keyword>
<dbReference type="Gene3D" id="3.30.1330.60">
    <property type="entry name" value="OmpA-like domain"/>
    <property type="match status" value="1"/>
</dbReference>
<reference evidence="10 11" key="1">
    <citation type="submission" date="2019-11" db="EMBL/GenBank/DDBJ databases">
        <title>Type strains purchased from KCTC, JCM and DSMZ.</title>
        <authorList>
            <person name="Lu H."/>
        </authorList>
    </citation>
    <scope>NUCLEOTIDE SEQUENCE [LARGE SCALE GENOMIC DNA]</scope>
    <source>
        <strain evidence="10 11">KCTC 22382</strain>
    </source>
</reference>
<evidence type="ECO:0000256" key="6">
    <source>
        <dbReference type="ARBA" id="ARBA00023136"/>
    </source>
</evidence>
<feature type="domain" description="OmpA-like" evidence="9">
    <location>
        <begin position="123"/>
        <end position="243"/>
    </location>
</feature>
<evidence type="ECO:0000256" key="1">
    <source>
        <dbReference type="ARBA" id="ARBA00004162"/>
    </source>
</evidence>
<sequence>MQYRRARRKFDDEPENHERWLISYADFITLLFAFFVVMYAISAVNIGKYKIFSDALGDAFGGKGAAQPVNTEVPNLPVPNPAIKRRNELLRKEKEQMTKLAQDLLSTMAPLVKEGKVRVTQNSRGVSVEINASVLFDPGDARLMPESVEALRAVAALLKGDSHDVQVEGHTDNQPIGNTRFPSNWELSSVRASSVVRLFIDAGVAPQRLTAVGYSANVPVADNDTPQGRARNRRVAVTILSGIPDPSTEVPTN</sequence>
<dbReference type="InterPro" id="IPR006665">
    <property type="entry name" value="OmpA-like"/>
</dbReference>
<feature type="transmembrane region" description="Helical" evidence="8">
    <location>
        <begin position="21"/>
        <end position="41"/>
    </location>
</feature>
<dbReference type="CDD" id="cd07185">
    <property type="entry name" value="OmpA_C-like"/>
    <property type="match status" value="1"/>
</dbReference>
<dbReference type="Pfam" id="PF00691">
    <property type="entry name" value="OmpA"/>
    <property type="match status" value="1"/>
</dbReference>
<dbReference type="GO" id="GO:0005886">
    <property type="term" value="C:plasma membrane"/>
    <property type="evidence" value="ECO:0007669"/>
    <property type="project" value="UniProtKB-SubCell"/>
</dbReference>
<dbReference type="PANTHER" id="PTHR30329:SF20">
    <property type="entry name" value="EXPORTED PROTEIN"/>
    <property type="match status" value="1"/>
</dbReference>
<keyword evidence="3" id="KW-1003">Cell membrane</keyword>
<accession>A0A6L6PMQ8</accession>
<dbReference type="OrthoDB" id="9815217at2"/>
<comment type="caution">
    <text evidence="10">The sequence shown here is derived from an EMBL/GenBank/DDBJ whole genome shotgun (WGS) entry which is preliminary data.</text>
</comment>
<comment type="similarity">
    <text evidence="2">Belongs to the MotB family.</text>
</comment>
<evidence type="ECO:0000256" key="3">
    <source>
        <dbReference type="ARBA" id="ARBA00022475"/>
    </source>
</evidence>
<dbReference type="InterPro" id="IPR036737">
    <property type="entry name" value="OmpA-like_sf"/>
</dbReference>
<keyword evidence="10" id="KW-0969">Cilium</keyword>
<evidence type="ECO:0000256" key="5">
    <source>
        <dbReference type="ARBA" id="ARBA00022989"/>
    </source>
</evidence>
<evidence type="ECO:0000256" key="4">
    <source>
        <dbReference type="ARBA" id="ARBA00022692"/>
    </source>
</evidence>
<dbReference type="SUPFAM" id="SSF103088">
    <property type="entry name" value="OmpA-like"/>
    <property type="match status" value="1"/>
</dbReference>
<keyword evidence="11" id="KW-1185">Reference proteome</keyword>
<evidence type="ECO:0000256" key="2">
    <source>
        <dbReference type="ARBA" id="ARBA00008914"/>
    </source>
</evidence>
<comment type="subcellular location">
    <subcellularLocation>
        <location evidence="1">Cell membrane</location>
        <topology evidence="1">Single-pass membrane protein</topology>
    </subcellularLocation>
</comment>